<proteinExistence type="predicted"/>
<dbReference type="AlphaFoldDB" id="A0A2Z7CZ05"/>
<organism evidence="1 2">
    <name type="scientific">Dorcoceras hygrometricum</name>
    <dbReference type="NCBI Taxonomy" id="472368"/>
    <lineage>
        <taxon>Eukaryota</taxon>
        <taxon>Viridiplantae</taxon>
        <taxon>Streptophyta</taxon>
        <taxon>Embryophyta</taxon>
        <taxon>Tracheophyta</taxon>
        <taxon>Spermatophyta</taxon>
        <taxon>Magnoliopsida</taxon>
        <taxon>eudicotyledons</taxon>
        <taxon>Gunneridae</taxon>
        <taxon>Pentapetalae</taxon>
        <taxon>asterids</taxon>
        <taxon>lamiids</taxon>
        <taxon>Lamiales</taxon>
        <taxon>Gesneriaceae</taxon>
        <taxon>Didymocarpoideae</taxon>
        <taxon>Trichosporeae</taxon>
        <taxon>Loxocarpinae</taxon>
        <taxon>Dorcoceras</taxon>
    </lineage>
</organism>
<dbReference type="Proteomes" id="UP000250235">
    <property type="component" value="Unassembled WGS sequence"/>
</dbReference>
<evidence type="ECO:0000313" key="1">
    <source>
        <dbReference type="EMBL" id="KZV52053.1"/>
    </source>
</evidence>
<dbReference type="EMBL" id="KQ991255">
    <property type="protein sequence ID" value="KZV52053.1"/>
    <property type="molecule type" value="Genomic_DNA"/>
</dbReference>
<reference evidence="1 2" key="1">
    <citation type="journal article" date="2015" name="Proc. Natl. Acad. Sci. U.S.A.">
        <title>The resurrection genome of Boea hygrometrica: A blueprint for survival of dehydration.</title>
        <authorList>
            <person name="Xiao L."/>
            <person name="Yang G."/>
            <person name="Zhang L."/>
            <person name="Yang X."/>
            <person name="Zhao S."/>
            <person name="Ji Z."/>
            <person name="Zhou Q."/>
            <person name="Hu M."/>
            <person name="Wang Y."/>
            <person name="Chen M."/>
            <person name="Xu Y."/>
            <person name="Jin H."/>
            <person name="Xiao X."/>
            <person name="Hu G."/>
            <person name="Bao F."/>
            <person name="Hu Y."/>
            <person name="Wan P."/>
            <person name="Li L."/>
            <person name="Deng X."/>
            <person name="Kuang T."/>
            <person name="Xiang C."/>
            <person name="Zhu J.K."/>
            <person name="Oliver M.J."/>
            <person name="He Y."/>
        </authorList>
    </citation>
    <scope>NUCLEOTIDE SEQUENCE [LARGE SCALE GENOMIC DNA]</scope>
    <source>
        <strain evidence="2">cv. XS01</strain>
    </source>
</reference>
<protein>
    <submittedName>
        <fullName evidence="1">Uncharacterized protein</fullName>
    </submittedName>
</protein>
<evidence type="ECO:0000313" key="2">
    <source>
        <dbReference type="Proteomes" id="UP000250235"/>
    </source>
</evidence>
<accession>A0A2Z7CZ05</accession>
<gene>
    <name evidence="1" type="ORF">F511_19397</name>
</gene>
<sequence>MQRLIATKAGTLAADFLALTKTTSPPLIQTTAFSTSLQELAANRHHSADTS</sequence>
<name>A0A2Z7CZ05_9LAMI</name>
<keyword evidence="2" id="KW-1185">Reference proteome</keyword>